<evidence type="ECO:0000313" key="4">
    <source>
        <dbReference type="EMBL" id="ODV88440.1"/>
    </source>
</evidence>
<dbReference type="GO" id="GO:0022625">
    <property type="term" value="C:cytosolic large ribosomal subunit"/>
    <property type="evidence" value="ECO:0007669"/>
    <property type="project" value="TreeGrafter"/>
</dbReference>
<evidence type="ECO:0000256" key="3">
    <source>
        <dbReference type="ARBA" id="ARBA00023274"/>
    </source>
</evidence>
<proteinExistence type="inferred from homology"/>
<dbReference type="GO" id="GO:0002181">
    <property type="term" value="P:cytoplasmic translation"/>
    <property type="evidence" value="ECO:0007669"/>
    <property type="project" value="TreeGrafter"/>
</dbReference>
<gene>
    <name evidence="4" type="ORF">CANCADRAFT_46324</name>
</gene>
<dbReference type="AlphaFoldDB" id="A0A1E4T9K9"/>
<organism evidence="4 5">
    <name type="scientific">Tortispora caseinolytica NRRL Y-17796</name>
    <dbReference type="NCBI Taxonomy" id="767744"/>
    <lineage>
        <taxon>Eukaryota</taxon>
        <taxon>Fungi</taxon>
        <taxon>Dikarya</taxon>
        <taxon>Ascomycota</taxon>
        <taxon>Saccharomycotina</taxon>
        <taxon>Trigonopsidomycetes</taxon>
        <taxon>Trigonopsidales</taxon>
        <taxon>Trigonopsidaceae</taxon>
        <taxon>Tortispora</taxon>
    </lineage>
</organism>
<accession>A0A1E4T9K9</accession>
<dbReference type="InterPro" id="IPR023621">
    <property type="entry name" value="Ribosomal_eL31_dom_sf"/>
</dbReference>
<evidence type="ECO:0000256" key="1">
    <source>
        <dbReference type="ARBA" id="ARBA00010808"/>
    </source>
</evidence>
<dbReference type="EMBL" id="KV453844">
    <property type="protein sequence ID" value="ODV88440.1"/>
    <property type="molecule type" value="Genomic_DNA"/>
</dbReference>
<dbReference type="OrthoDB" id="9739313at2759"/>
<dbReference type="Pfam" id="PF01198">
    <property type="entry name" value="Ribosomal_L31e"/>
    <property type="match status" value="1"/>
</dbReference>
<dbReference type="FunFam" id="3.10.440.10:FF:000001">
    <property type="entry name" value="60S ribosomal protein L31"/>
    <property type="match status" value="1"/>
</dbReference>
<evidence type="ECO:0008006" key="6">
    <source>
        <dbReference type="Google" id="ProtNLM"/>
    </source>
</evidence>
<dbReference type="CDD" id="cd00463">
    <property type="entry name" value="Ribosomal_L31e"/>
    <property type="match status" value="1"/>
</dbReference>
<comment type="similarity">
    <text evidence="1">Belongs to the eukaryotic ribosomal protein eL31 family.</text>
</comment>
<evidence type="ECO:0000313" key="5">
    <source>
        <dbReference type="Proteomes" id="UP000095023"/>
    </source>
</evidence>
<dbReference type="GO" id="GO:0003735">
    <property type="term" value="F:structural constituent of ribosome"/>
    <property type="evidence" value="ECO:0007669"/>
    <property type="project" value="InterPro"/>
</dbReference>
<protein>
    <recommendedName>
        <fullName evidence="6">60S ribosomal protein L31</fullName>
    </recommendedName>
</protein>
<keyword evidence="3" id="KW-0687">Ribonucleoprotein</keyword>
<dbReference type="GO" id="GO:0030684">
    <property type="term" value="C:preribosome"/>
    <property type="evidence" value="ECO:0007669"/>
    <property type="project" value="EnsemblFungi"/>
</dbReference>
<keyword evidence="5" id="KW-1185">Reference proteome</keyword>
<dbReference type="Proteomes" id="UP000095023">
    <property type="component" value="Unassembled WGS sequence"/>
</dbReference>
<dbReference type="PANTHER" id="PTHR10956:SF0">
    <property type="entry name" value="60S RIBOSOMAL PROTEIN L31"/>
    <property type="match status" value="1"/>
</dbReference>
<dbReference type="Gene3D" id="3.10.440.10">
    <property type="match status" value="1"/>
</dbReference>
<dbReference type="PANTHER" id="PTHR10956">
    <property type="entry name" value="60S RIBOSOMAL PROTEIN L31"/>
    <property type="match status" value="1"/>
</dbReference>
<reference evidence="5" key="1">
    <citation type="submission" date="2016-02" db="EMBL/GenBank/DDBJ databases">
        <title>Comparative genomics of biotechnologically important yeasts.</title>
        <authorList>
            <consortium name="DOE Joint Genome Institute"/>
            <person name="Riley R."/>
            <person name="Haridas S."/>
            <person name="Wolfe K.H."/>
            <person name="Lopes M.R."/>
            <person name="Hittinger C.T."/>
            <person name="Goker M."/>
            <person name="Salamov A."/>
            <person name="Wisecaver J."/>
            <person name="Long T.M."/>
            <person name="Aerts A.L."/>
            <person name="Barry K."/>
            <person name="Choi C."/>
            <person name="Clum A."/>
            <person name="Coughlan A.Y."/>
            <person name="Deshpande S."/>
            <person name="Douglass A.P."/>
            <person name="Hanson S.J."/>
            <person name="Klenk H.-P."/>
            <person name="Labutti K."/>
            <person name="Lapidus A."/>
            <person name="Lindquist E."/>
            <person name="Lipzen A."/>
            <person name="Meier-Kolthoff J.P."/>
            <person name="Ohm R.A."/>
            <person name="Otillar R.P."/>
            <person name="Pangilinan J."/>
            <person name="Peng Y."/>
            <person name="Rokas A."/>
            <person name="Rosa C.A."/>
            <person name="Scheuner C."/>
            <person name="Sibirny A.A."/>
            <person name="Slot J.C."/>
            <person name="Stielow J.B."/>
            <person name="Sun H."/>
            <person name="Kurtzman C.P."/>
            <person name="Blackwell M."/>
            <person name="Jeffries T.W."/>
            <person name="Grigoriev I.V."/>
        </authorList>
    </citation>
    <scope>NUCLEOTIDE SEQUENCE [LARGE SCALE GENOMIC DNA]</scope>
    <source>
        <strain evidence="5">NRRL Y-17796</strain>
    </source>
</reference>
<dbReference type="InterPro" id="IPR000054">
    <property type="entry name" value="Ribosomal_eL31"/>
</dbReference>
<name>A0A1E4T9K9_9ASCO</name>
<keyword evidence="2" id="KW-0689">Ribosomal protein</keyword>
<dbReference type="SMART" id="SM01380">
    <property type="entry name" value="Ribosomal_L31e"/>
    <property type="match status" value="1"/>
</dbReference>
<sequence length="124" mass="14382">MASSRKDNVDALRAVVTREYTLNLHKRIHGVQFKRRAPRAIKEIRKFAEKHMGTTDVRLDPALNKAVWGHGIKGVPHRLRLRISRKRNDDEDAKEKLFAYVQSVSVDTFKGLQTQPIEQHDDEE</sequence>
<evidence type="ECO:0000256" key="2">
    <source>
        <dbReference type="ARBA" id="ARBA00022980"/>
    </source>
</evidence>
<dbReference type="SUPFAM" id="SSF54575">
    <property type="entry name" value="Ribosomal protein L31e"/>
    <property type="match status" value="1"/>
</dbReference>
<dbReference type="NCBIfam" id="NF002258">
    <property type="entry name" value="PRK01192.1-1"/>
    <property type="match status" value="1"/>
</dbReference>